<organism evidence="2 3">
    <name type="scientific">Ranatra chinensis</name>
    <dbReference type="NCBI Taxonomy" id="642074"/>
    <lineage>
        <taxon>Eukaryota</taxon>
        <taxon>Metazoa</taxon>
        <taxon>Ecdysozoa</taxon>
        <taxon>Arthropoda</taxon>
        <taxon>Hexapoda</taxon>
        <taxon>Insecta</taxon>
        <taxon>Pterygota</taxon>
        <taxon>Neoptera</taxon>
        <taxon>Paraneoptera</taxon>
        <taxon>Hemiptera</taxon>
        <taxon>Heteroptera</taxon>
        <taxon>Panheteroptera</taxon>
        <taxon>Nepomorpha</taxon>
        <taxon>Nepidae</taxon>
        <taxon>Ranatrinae</taxon>
        <taxon>Ranatra</taxon>
    </lineage>
</organism>
<proteinExistence type="predicted"/>
<sequence>MLNYNVFKLDWATLAHISNQDTSRGYPQARVFSVVDGPVFNSTGVPYVYAPLVDEGVRDLIVPNNTLEWVFARDALFSQHPIMAKWPLAHNWLVIRLNIINIILVDNFGGNKYPSVSDYFHATPDNYDNVRESRPTDNHYEPQTNEDGLDDQIEVVEVLNYI</sequence>
<evidence type="ECO:0000313" key="2">
    <source>
        <dbReference type="EMBL" id="KAL1140493.1"/>
    </source>
</evidence>
<accession>A0ABD0YWZ9</accession>
<dbReference type="Pfam" id="PF13883">
    <property type="entry name" value="CREG_beta-barrel"/>
    <property type="match status" value="1"/>
</dbReference>
<dbReference type="InterPro" id="IPR012349">
    <property type="entry name" value="Split_barrel_FMN-bd"/>
</dbReference>
<dbReference type="InterPro" id="IPR055343">
    <property type="entry name" value="CREG_beta-barrel"/>
</dbReference>
<evidence type="ECO:0000313" key="3">
    <source>
        <dbReference type="Proteomes" id="UP001558652"/>
    </source>
</evidence>
<reference evidence="2 3" key="1">
    <citation type="submission" date="2024-07" db="EMBL/GenBank/DDBJ databases">
        <title>Chromosome-level genome assembly of the water stick insect Ranatra chinensis (Heteroptera: Nepidae).</title>
        <authorList>
            <person name="Liu X."/>
        </authorList>
    </citation>
    <scope>NUCLEOTIDE SEQUENCE [LARGE SCALE GENOMIC DNA]</scope>
    <source>
        <strain evidence="2">Cailab_2021Rc</strain>
        <tissue evidence="2">Muscle</tissue>
    </source>
</reference>
<dbReference type="SUPFAM" id="SSF50475">
    <property type="entry name" value="FMN-binding split barrel"/>
    <property type="match status" value="1"/>
</dbReference>
<name>A0ABD0YWZ9_9HEMI</name>
<dbReference type="Proteomes" id="UP001558652">
    <property type="component" value="Unassembled WGS sequence"/>
</dbReference>
<protein>
    <recommendedName>
        <fullName evidence="1">CREG-like beta-barrel domain-containing protein</fullName>
    </recommendedName>
</protein>
<keyword evidence="3" id="KW-1185">Reference proteome</keyword>
<comment type="caution">
    <text evidence="2">The sequence shown here is derived from an EMBL/GenBank/DDBJ whole genome shotgun (WGS) entry which is preliminary data.</text>
</comment>
<evidence type="ECO:0000259" key="1">
    <source>
        <dbReference type="Pfam" id="PF13883"/>
    </source>
</evidence>
<dbReference type="EMBL" id="JBFDAA010000001">
    <property type="protein sequence ID" value="KAL1140493.1"/>
    <property type="molecule type" value="Genomic_DNA"/>
</dbReference>
<dbReference type="AlphaFoldDB" id="A0ABD0YWZ9"/>
<feature type="domain" description="CREG-like beta-barrel" evidence="1">
    <location>
        <begin position="68"/>
        <end position="120"/>
    </location>
</feature>
<gene>
    <name evidence="2" type="ORF">AAG570_000425</name>
</gene>
<dbReference type="Gene3D" id="2.30.110.10">
    <property type="entry name" value="Electron Transport, Fmn-binding Protein, Chain A"/>
    <property type="match status" value="2"/>
</dbReference>